<sequence>MLIALNCGTLALLSLGLKFCYYLSDVTPEADIFGELSSHCSKEVLLEESSTFDCADDASEDFYQIIHVLVFMFSDSILVLTLLLRIELIMIVGVLDGTAWARRMPSFDKAVWLYNVNLVFDVLTLTLHFSNHVHMLIWTRMASLTSPIICIQIFISYGCLARRLRRHFAYQNHVRAVRQEFPLEHIDREMIDVDKSKDKRPSEPETCAICWDPLWNWRRLPCNHCFHETCLTMWIEQDLSCPTCRHRILPQMSRRQRRTQRSSVIGAVMRDLFNLFDRGDAEALPQQAMENQQATRNMLVRLRQRGLARATGPSFDLSVRVTLGPGRHLMQHAPQPSANETIQTNHGVAASDQHQHDQVIQSTTRSRFYRFDGSHYISWLPALDIEFSETEQHVAPLPANRPTDESPAAVIQQHPNQRQGVSTRIISRLLPFRTTTADGVHRRRYLVRSLSSSMRAQAEQIAAAFPDVPLRAILADLVVTRVPEATVDNILAGRLVATEGGSSLEESPQEGINPNSTYERPSSENMAPSTSIPPPWETEEAFTEAEREPSSEVQQVSGSSLMSQRKQQMFARARQHFLMLQQRRRPS</sequence>
<keyword evidence="4 8" id="KW-0863">Zinc-finger</keyword>
<evidence type="ECO:0000256" key="1">
    <source>
        <dbReference type="ARBA" id="ARBA00004141"/>
    </source>
</evidence>
<gene>
    <name evidence="14" type="ORF">TcWFU_004188</name>
</gene>
<dbReference type="SMART" id="SM00546">
    <property type="entry name" value="CUE"/>
    <property type="match status" value="1"/>
</dbReference>
<evidence type="ECO:0000256" key="9">
    <source>
        <dbReference type="SAM" id="MobiDB-lite"/>
    </source>
</evidence>
<keyword evidence="6 10" id="KW-1133">Transmembrane helix</keyword>
<dbReference type="EMBL" id="JAKROA010000002">
    <property type="protein sequence ID" value="KAL5110210.1"/>
    <property type="molecule type" value="Genomic_DNA"/>
</dbReference>
<keyword evidence="2 10" id="KW-0812">Transmembrane</keyword>
<feature type="compositionally biased region" description="Polar residues" evidence="9">
    <location>
        <begin position="501"/>
        <end position="530"/>
    </location>
</feature>
<reference evidence="14 15" key="1">
    <citation type="journal article" date="2022" name="Front. Cell. Infect. Microbiol.">
        <title>The Genomes of Two Strains of Taenia crassiceps the Animal Model for the Study of Human Cysticercosis.</title>
        <authorList>
            <person name="Bobes R.J."/>
            <person name="Estrada K."/>
            <person name="Rios-Valencia D.G."/>
            <person name="Calderon-Gallegos A."/>
            <person name="de la Torre P."/>
            <person name="Carrero J.C."/>
            <person name="Sanchez-Flores A."/>
            <person name="Laclette J.P."/>
        </authorList>
    </citation>
    <scope>NUCLEOTIDE SEQUENCE [LARGE SCALE GENOMIC DNA]</scope>
    <source>
        <strain evidence="14">WFUcys</strain>
    </source>
</reference>
<dbReference type="PROSITE" id="PS51140">
    <property type="entry name" value="CUE"/>
    <property type="match status" value="1"/>
</dbReference>
<feature type="region of interest" description="Disordered" evidence="9">
    <location>
        <begin position="501"/>
        <end position="587"/>
    </location>
</feature>
<keyword evidence="11" id="KW-0732">Signal</keyword>
<evidence type="ECO:0000256" key="5">
    <source>
        <dbReference type="ARBA" id="ARBA00022833"/>
    </source>
</evidence>
<dbReference type="PANTHER" id="PTHR15067:SF5">
    <property type="entry name" value="E3 UBIQUITIN-PROTEIN LIGASE AMFR"/>
    <property type="match status" value="1"/>
</dbReference>
<dbReference type="InterPro" id="IPR003892">
    <property type="entry name" value="CUE"/>
</dbReference>
<dbReference type="SMART" id="SM00184">
    <property type="entry name" value="RING"/>
    <property type="match status" value="1"/>
</dbReference>
<feature type="transmembrane region" description="Helical" evidence="10">
    <location>
        <begin position="111"/>
        <end position="129"/>
    </location>
</feature>
<evidence type="ECO:0000259" key="12">
    <source>
        <dbReference type="PROSITE" id="PS50089"/>
    </source>
</evidence>
<evidence type="ECO:0000259" key="13">
    <source>
        <dbReference type="PROSITE" id="PS51140"/>
    </source>
</evidence>
<protein>
    <submittedName>
        <fullName evidence="14">E3 ubiquitin-protein ligase AMFR</fullName>
    </submittedName>
</protein>
<evidence type="ECO:0000256" key="11">
    <source>
        <dbReference type="SAM" id="SignalP"/>
    </source>
</evidence>
<evidence type="ECO:0000256" key="10">
    <source>
        <dbReference type="SAM" id="Phobius"/>
    </source>
</evidence>
<dbReference type="Proteomes" id="UP001651158">
    <property type="component" value="Unassembled WGS sequence"/>
</dbReference>
<dbReference type="Gene3D" id="3.30.40.10">
    <property type="entry name" value="Zinc/RING finger domain, C3HC4 (zinc finger)"/>
    <property type="match status" value="1"/>
</dbReference>
<proteinExistence type="predicted"/>
<organism evidence="14 15">
    <name type="scientific">Taenia crassiceps</name>
    <dbReference type="NCBI Taxonomy" id="6207"/>
    <lineage>
        <taxon>Eukaryota</taxon>
        <taxon>Metazoa</taxon>
        <taxon>Spiralia</taxon>
        <taxon>Lophotrochozoa</taxon>
        <taxon>Platyhelminthes</taxon>
        <taxon>Cestoda</taxon>
        <taxon>Eucestoda</taxon>
        <taxon>Cyclophyllidea</taxon>
        <taxon>Taeniidae</taxon>
        <taxon>Taenia</taxon>
    </lineage>
</organism>
<keyword evidence="5" id="KW-0862">Zinc</keyword>
<keyword evidence="3" id="KW-0479">Metal-binding</keyword>
<dbReference type="InterPro" id="IPR001841">
    <property type="entry name" value="Znf_RING"/>
</dbReference>
<evidence type="ECO:0000256" key="4">
    <source>
        <dbReference type="ARBA" id="ARBA00022771"/>
    </source>
</evidence>
<evidence type="ECO:0000313" key="14">
    <source>
        <dbReference type="EMBL" id="KAL5110210.1"/>
    </source>
</evidence>
<accession>A0ABR4QKP9</accession>
<evidence type="ECO:0000313" key="15">
    <source>
        <dbReference type="Proteomes" id="UP001651158"/>
    </source>
</evidence>
<keyword evidence="15" id="KW-1185">Reference proteome</keyword>
<dbReference type="PANTHER" id="PTHR15067">
    <property type="entry name" value="E3 UBIQUITIN-PROTEIN LIGASE RNF8"/>
    <property type="match status" value="1"/>
</dbReference>
<feature type="domain" description="RING-type" evidence="12">
    <location>
        <begin position="207"/>
        <end position="245"/>
    </location>
</feature>
<dbReference type="PROSITE" id="PS50089">
    <property type="entry name" value="ZF_RING_2"/>
    <property type="match status" value="1"/>
</dbReference>
<feature type="chain" id="PRO_5045045625" evidence="11">
    <location>
        <begin position="17"/>
        <end position="587"/>
    </location>
</feature>
<evidence type="ECO:0000256" key="2">
    <source>
        <dbReference type="ARBA" id="ARBA00022692"/>
    </source>
</evidence>
<feature type="domain" description="CUE" evidence="13">
    <location>
        <begin position="453"/>
        <end position="495"/>
    </location>
</feature>
<dbReference type="Gene3D" id="1.10.8.10">
    <property type="entry name" value="DNA helicase RuvA subunit, C-terminal domain"/>
    <property type="match status" value="1"/>
</dbReference>
<evidence type="ECO:0000256" key="3">
    <source>
        <dbReference type="ARBA" id="ARBA00022723"/>
    </source>
</evidence>
<feature type="transmembrane region" description="Helical" evidence="10">
    <location>
        <begin position="141"/>
        <end position="160"/>
    </location>
</feature>
<dbReference type="SUPFAM" id="SSF57850">
    <property type="entry name" value="RING/U-box"/>
    <property type="match status" value="1"/>
</dbReference>
<feature type="compositionally biased region" description="Polar residues" evidence="9">
    <location>
        <begin position="551"/>
        <end position="567"/>
    </location>
</feature>
<name>A0ABR4QKP9_9CEST</name>
<feature type="signal peptide" evidence="11">
    <location>
        <begin position="1"/>
        <end position="16"/>
    </location>
</feature>
<evidence type="ECO:0000256" key="6">
    <source>
        <dbReference type="ARBA" id="ARBA00022989"/>
    </source>
</evidence>
<comment type="subcellular location">
    <subcellularLocation>
        <location evidence="1">Membrane</location>
        <topology evidence="1">Multi-pass membrane protein</topology>
    </subcellularLocation>
</comment>
<dbReference type="Pfam" id="PF13639">
    <property type="entry name" value="zf-RING_2"/>
    <property type="match status" value="1"/>
</dbReference>
<evidence type="ECO:0000256" key="7">
    <source>
        <dbReference type="ARBA" id="ARBA00023136"/>
    </source>
</evidence>
<dbReference type="InterPro" id="IPR013083">
    <property type="entry name" value="Znf_RING/FYVE/PHD"/>
</dbReference>
<comment type="caution">
    <text evidence="14">The sequence shown here is derived from an EMBL/GenBank/DDBJ whole genome shotgun (WGS) entry which is preliminary data.</text>
</comment>
<evidence type="ECO:0000256" key="8">
    <source>
        <dbReference type="PROSITE-ProRule" id="PRU00175"/>
    </source>
</evidence>
<keyword evidence="7 10" id="KW-0472">Membrane</keyword>